<gene>
    <name evidence="3" type="ORF">GCM10012285_17300</name>
</gene>
<organism evidence="3 4">
    <name type="scientific">Streptomyces kronopolitis</name>
    <dbReference type="NCBI Taxonomy" id="1612435"/>
    <lineage>
        <taxon>Bacteria</taxon>
        <taxon>Bacillati</taxon>
        <taxon>Actinomycetota</taxon>
        <taxon>Actinomycetes</taxon>
        <taxon>Kitasatosporales</taxon>
        <taxon>Streptomycetaceae</taxon>
        <taxon>Streptomyces</taxon>
    </lineage>
</organism>
<dbReference type="InterPro" id="IPR005754">
    <property type="entry name" value="Sortase"/>
</dbReference>
<proteinExistence type="predicted"/>
<evidence type="ECO:0000313" key="3">
    <source>
        <dbReference type="EMBL" id="GGN39849.1"/>
    </source>
</evidence>
<dbReference type="Pfam" id="PF04203">
    <property type="entry name" value="Sortase"/>
    <property type="match status" value="1"/>
</dbReference>
<dbReference type="CDD" id="cd05829">
    <property type="entry name" value="Sortase_F"/>
    <property type="match status" value="1"/>
</dbReference>
<protein>
    <submittedName>
        <fullName evidence="3">Class F sortase</fullName>
    </submittedName>
</protein>
<evidence type="ECO:0000256" key="2">
    <source>
        <dbReference type="SAM" id="MobiDB-lite"/>
    </source>
</evidence>
<dbReference type="Proteomes" id="UP000600080">
    <property type="component" value="Unassembled WGS sequence"/>
</dbReference>
<accession>A0ABQ2J753</accession>
<dbReference type="InterPro" id="IPR042001">
    <property type="entry name" value="Sortase_F"/>
</dbReference>
<keyword evidence="1" id="KW-0378">Hydrolase</keyword>
<reference evidence="4" key="1">
    <citation type="journal article" date="2019" name="Int. J. Syst. Evol. Microbiol.">
        <title>The Global Catalogue of Microorganisms (GCM) 10K type strain sequencing project: providing services to taxonomists for standard genome sequencing and annotation.</title>
        <authorList>
            <consortium name="The Broad Institute Genomics Platform"/>
            <consortium name="The Broad Institute Genome Sequencing Center for Infectious Disease"/>
            <person name="Wu L."/>
            <person name="Ma J."/>
        </authorList>
    </citation>
    <scope>NUCLEOTIDE SEQUENCE [LARGE SCALE GENOMIC DNA]</scope>
    <source>
        <strain evidence="4">CGMCC 4.7323</strain>
    </source>
</reference>
<dbReference type="Gene3D" id="2.40.260.10">
    <property type="entry name" value="Sortase"/>
    <property type="match status" value="1"/>
</dbReference>
<sequence length="238" mass="24926">MSRVSRVSRESLVKRRSGDSVRTAGRRGRRATAYAVAAAVASVLVAGCGGPDAPPRSAPVEQPAQGGGQPSHDGAPGGEAAGKPAAAMPKSAPERLSIPALQVSSPLESLGQHKNGAMQTPRDPDKAGWYEPGPTPGSQGPAVIAGHVTWNGRPAVFHALSRMKAGDAIEVTRQDGSTAKFTVDRVAQYPKNKFPTLEVYKNLDHAGLRLITCGGRYDQGKHYYPDNLVVFASLTGRA</sequence>
<feature type="compositionally biased region" description="Low complexity" evidence="2">
    <location>
        <begin position="81"/>
        <end position="91"/>
    </location>
</feature>
<evidence type="ECO:0000313" key="4">
    <source>
        <dbReference type="Proteomes" id="UP000600080"/>
    </source>
</evidence>
<dbReference type="EMBL" id="BMND01000005">
    <property type="protein sequence ID" value="GGN39849.1"/>
    <property type="molecule type" value="Genomic_DNA"/>
</dbReference>
<dbReference type="SUPFAM" id="SSF63817">
    <property type="entry name" value="Sortase"/>
    <property type="match status" value="1"/>
</dbReference>
<feature type="compositionally biased region" description="Basic and acidic residues" evidence="2">
    <location>
        <begin position="7"/>
        <end position="19"/>
    </location>
</feature>
<comment type="caution">
    <text evidence="3">The sequence shown here is derived from an EMBL/GenBank/DDBJ whole genome shotgun (WGS) entry which is preliminary data.</text>
</comment>
<feature type="region of interest" description="Disordered" evidence="2">
    <location>
        <begin position="1"/>
        <end position="31"/>
    </location>
</feature>
<feature type="region of interest" description="Disordered" evidence="2">
    <location>
        <begin position="107"/>
        <end position="137"/>
    </location>
</feature>
<dbReference type="InterPro" id="IPR023365">
    <property type="entry name" value="Sortase_dom-sf"/>
</dbReference>
<name>A0ABQ2J753_9ACTN</name>
<keyword evidence="4" id="KW-1185">Reference proteome</keyword>
<feature type="compositionally biased region" description="Gly residues" evidence="2">
    <location>
        <begin position="65"/>
        <end position="80"/>
    </location>
</feature>
<evidence type="ECO:0000256" key="1">
    <source>
        <dbReference type="ARBA" id="ARBA00022801"/>
    </source>
</evidence>
<feature type="region of interest" description="Disordered" evidence="2">
    <location>
        <begin position="46"/>
        <end position="92"/>
    </location>
</feature>
<dbReference type="NCBIfam" id="NF033748">
    <property type="entry name" value="class_F_sortase"/>
    <property type="match status" value="1"/>
</dbReference>